<dbReference type="AlphaFoldDB" id="A0A9Q3XTF2"/>
<dbReference type="Pfam" id="PF08218">
    <property type="entry name" value="Citrate_ly_lig"/>
    <property type="match status" value="1"/>
</dbReference>
<comment type="caution">
    <text evidence="6">The sequence shown here is derived from an EMBL/GenBank/DDBJ whole genome shotgun (WGS) entry which is preliminary data.</text>
</comment>
<dbReference type="EMBL" id="FBSY01000017">
    <property type="protein sequence ID" value="CUW17802.1"/>
    <property type="molecule type" value="Genomic_DNA"/>
</dbReference>
<feature type="domain" description="Citrate lyase ligase C-terminal" evidence="4">
    <location>
        <begin position="151"/>
        <end position="333"/>
    </location>
</feature>
<dbReference type="EC" id="6.2.1.22" evidence="3"/>
<reference evidence="5 7" key="1">
    <citation type="submission" date="2015-12" db="EMBL/GenBank/DDBJ databases">
        <authorList>
            <person name="Andreevskaya M."/>
        </authorList>
    </citation>
    <scope>NUCLEOTIDE SEQUENCE [LARGE SCALE GENOMIC DNA]</scope>
    <source>
        <strain evidence="5 7">C122c</strain>
    </source>
</reference>
<dbReference type="InterPro" id="IPR005216">
    <property type="entry name" value="Citrate_lyase_ligase"/>
</dbReference>
<evidence type="ECO:0000313" key="6">
    <source>
        <dbReference type="EMBL" id="MBZ5962625.1"/>
    </source>
</evidence>
<evidence type="ECO:0000256" key="3">
    <source>
        <dbReference type="PIRNR" id="PIRNR005751"/>
    </source>
</evidence>
<comment type="function">
    <text evidence="3">Acetylation of prosthetic group (2-(5''-phosphoribosyl)-3'-dephosphocoenzyme-A) of the gamma subunit of citrate lyase.</text>
</comment>
<proteinExistence type="predicted"/>
<name>A0A9Q3XTF2_9LACO</name>
<evidence type="ECO:0000256" key="2">
    <source>
        <dbReference type="ARBA" id="ARBA00022840"/>
    </source>
</evidence>
<organism evidence="6 8">
    <name type="scientific">Leuconostoc gasicomitatum</name>
    <dbReference type="NCBI Taxonomy" id="115778"/>
    <lineage>
        <taxon>Bacteria</taxon>
        <taxon>Bacillati</taxon>
        <taxon>Bacillota</taxon>
        <taxon>Bacilli</taxon>
        <taxon>Lactobacillales</taxon>
        <taxon>Lactobacillaceae</taxon>
        <taxon>Leuconostoc</taxon>
        <taxon>Leuconostoc gelidum group</taxon>
    </lineage>
</organism>
<dbReference type="SUPFAM" id="SSF52374">
    <property type="entry name" value="Nucleotidylyl transferase"/>
    <property type="match status" value="1"/>
</dbReference>
<comment type="catalytic activity">
    <reaction evidence="3">
        <text>holo-[citrate lyase ACP] + acetate + ATP = acetyl-[citrate lyase ACP] + AMP + diphosphate</text>
        <dbReference type="Rhea" id="RHEA:23788"/>
        <dbReference type="Rhea" id="RHEA-COMP:10158"/>
        <dbReference type="Rhea" id="RHEA-COMP:13710"/>
        <dbReference type="ChEBI" id="CHEBI:30089"/>
        <dbReference type="ChEBI" id="CHEBI:30616"/>
        <dbReference type="ChEBI" id="CHEBI:33019"/>
        <dbReference type="ChEBI" id="CHEBI:82683"/>
        <dbReference type="ChEBI" id="CHEBI:137976"/>
        <dbReference type="ChEBI" id="CHEBI:456215"/>
        <dbReference type="EC" id="6.2.1.22"/>
    </reaction>
</comment>
<dbReference type="GO" id="GO:0005524">
    <property type="term" value="F:ATP binding"/>
    <property type="evidence" value="ECO:0007669"/>
    <property type="project" value="UniProtKB-UniRule"/>
</dbReference>
<dbReference type="PIRSF" id="PIRSF005751">
    <property type="entry name" value="Acet_citr_lig"/>
    <property type="match status" value="1"/>
</dbReference>
<keyword evidence="1 3" id="KW-0547">Nucleotide-binding</keyword>
<sequence length="353" mass="39788">MTSTVQDIYMSNATQKKNWQAFLIKLGITQFDDQELDVIEQTIGIYDGDQLVATGSIAGNIIKYVGTCVIGEMIKGARFNQLMTVLENRMALLGRFHQFVYTKPLYVQSFEHIGFKLLANSNEGALLEKGAPDVQDFLNTIPKAPQGVQKIGSVVVNANPFTIGHRYVIEKAASENNLVYVFVVNQDVSLFHTDERFELVKQGVKDLKNVVVVAGGDYIISYLTFPSYFITNAQQVIDYQTTIDARIFKNIIAPSLSIQTRYVGSEPLSYTTSLYNQTLVRELKPEINVIIVPRIAQYNQTEIISARKVRQAIADDDFETWSEIVPETTKKFISQHLAELQMRIRKGQKINGN</sequence>
<reference evidence="6" key="2">
    <citation type="submission" date="2021-05" db="EMBL/GenBank/DDBJ databases">
        <title>Pangenome of Leuconostoc gelidum warrants species status for Leuconostoc gelidum subsp. gasicomitatum.</title>
        <authorList>
            <person name="Johansson P."/>
            <person name="Sade E."/>
            <person name="Hultman J."/>
            <person name="Auvinen P."/>
            <person name="Bjorkroth J."/>
        </authorList>
    </citation>
    <scope>NUCLEOTIDE SEQUENCE</scope>
    <source>
        <strain evidence="6">A.21.4</strain>
    </source>
</reference>
<dbReference type="InterPro" id="IPR013166">
    <property type="entry name" value="Citrate_lyase_ligase_C"/>
</dbReference>
<dbReference type="GO" id="GO:0008771">
    <property type="term" value="F:[citrate (pro-3S)-lyase] ligase activity"/>
    <property type="evidence" value="ECO:0007669"/>
    <property type="project" value="UniProtKB-EC"/>
</dbReference>
<dbReference type="PANTHER" id="PTHR40599:SF1">
    <property type="entry name" value="[CITRATE [PRO-3S]-LYASE] LIGASE"/>
    <property type="match status" value="1"/>
</dbReference>
<dbReference type="PANTHER" id="PTHR40599">
    <property type="entry name" value="[CITRATE [PRO-3S]-LYASE] LIGASE"/>
    <property type="match status" value="1"/>
</dbReference>
<accession>A0A9Q3XTF2</accession>
<dbReference type="Proteomes" id="UP000752647">
    <property type="component" value="Unassembled WGS sequence"/>
</dbReference>
<evidence type="ECO:0000313" key="8">
    <source>
        <dbReference type="Proteomes" id="UP000752647"/>
    </source>
</evidence>
<keyword evidence="2 3" id="KW-0067">ATP-binding</keyword>
<dbReference type="RefSeq" id="WP_089997771.1">
    <property type="nucleotide sequence ID" value="NZ_CBCPIF010000001.1"/>
</dbReference>
<keyword evidence="7" id="KW-1185">Reference proteome</keyword>
<dbReference type="InterPro" id="IPR004821">
    <property type="entry name" value="Cyt_trans-like"/>
</dbReference>
<dbReference type="Gene3D" id="3.40.50.620">
    <property type="entry name" value="HUPs"/>
    <property type="match status" value="1"/>
</dbReference>
<dbReference type="Proteomes" id="UP000199271">
    <property type="component" value="Unassembled WGS sequence"/>
</dbReference>
<evidence type="ECO:0000313" key="7">
    <source>
        <dbReference type="Proteomes" id="UP000199271"/>
    </source>
</evidence>
<evidence type="ECO:0000256" key="1">
    <source>
        <dbReference type="ARBA" id="ARBA00022741"/>
    </source>
</evidence>
<gene>
    <name evidence="6" type="primary">citC</name>
    <name evidence="5" type="ORF">C122C_1675</name>
    <name evidence="6" type="ORF">KIJ12_05625</name>
</gene>
<evidence type="ECO:0000259" key="4">
    <source>
        <dbReference type="SMART" id="SM00764"/>
    </source>
</evidence>
<dbReference type="NCBIfam" id="TIGR00125">
    <property type="entry name" value="cyt_tran_rel"/>
    <property type="match status" value="1"/>
</dbReference>
<protein>
    <recommendedName>
        <fullName evidence="3">[Citrate [pro-3S]-lyase] ligase</fullName>
        <ecNumber evidence="3">6.2.1.22</ecNumber>
    </recommendedName>
</protein>
<dbReference type="SMART" id="SM00764">
    <property type="entry name" value="Citrate_ly_lig"/>
    <property type="match status" value="1"/>
</dbReference>
<keyword evidence="3 6" id="KW-0436">Ligase</keyword>
<dbReference type="NCBIfam" id="TIGR00124">
    <property type="entry name" value="cit_ly_ligase"/>
    <property type="match status" value="1"/>
</dbReference>
<dbReference type="EMBL" id="JAHBFI010000014">
    <property type="protein sequence ID" value="MBZ5962625.1"/>
    <property type="molecule type" value="Genomic_DNA"/>
</dbReference>
<dbReference type="InterPro" id="IPR014729">
    <property type="entry name" value="Rossmann-like_a/b/a_fold"/>
</dbReference>
<evidence type="ECO:0000313" key="5">
    <source>
        <dbReference type="EMBL" id="CUW17802.1"/>
    </source>
</evidence>